<proteinExistence type="predicted"/>
<accession>A0ACC0VNS5</accession>
<reference evidence="1 2" key="1">
    <citation type="journal article" date="2022" name="bioRxiv">
        <title>The genome of the oomycete Peronosclerospora sorghi, a cosmopolitan pathogen of maize and sorghum, is inflated with dispersed pseudogenes.</title>
        <authorList>
            <person name="Fletcher K."/>
            <person name="Martin F."/>
            <person name="Isakeit T."/>
            <person name="Cavanaugh K."/>
            <person name="Magill C."/>
            <person name="Michelmore R."/>
        </authorList>
    </citation>
    <scope>NUCLEOTIDE SEQUENCE [LARGE SCALE GENOMIC DNA]</scope>
    <source>
        <strain evidence="1">P6</strain>
    </source>
</reference>
<comment type="caution">
    <text evidence="1">The sequence shown here is derived from an EMBL/GenBank/DDBJ whole genome shotgun (WGS) entry which is preliminary data.</text>
</comment>
<gene>
    <name evidence="1" type="ORF">PsorP6_004311</name>
</gene>
<evidence type="ECO:0000313" key="1">
    <source>
        <dbReference type="EMBL" id="KAI9907610.1"/>
    </source>
</evidence>
<evidence type="ECO:0000313" key="2">
    <source>
        <dbReference type="Proteomes" id="UP001163321"/>
    </source>
</evidence>
<dbReference type="Proteomes" id="UP001163321">
    <property type="component" value="Chromosome 8"/>
</dbReference>
<name>A0ACC0VNS5_9STRA</name>
<organism evidence="1 2">
    <name type="scientific">Peronosclerospora sorghi</name>
    <dbReference type="NCBI Taxonomy" id="230839"/>
    <lineage>
        <taxon>Eukaryota</taxon>
        <taxon>Sar</taxon>
        <taxon>Stramenopiles</taxon>
        <taxon>Oomycota</taxon>
        <taxon>Peronosporomycetes</taxon>
        <taxon>Peronosporales</taxon>
        <taxon>Peronosporaceae</taxon>
        <taxon>Peronosclerospora</taxon>
    </lineage>
</organism>
<sequence length="219" mass="24318">MNEVMESAMLQNLLISSTYNAIEGLTITVENRSHIMLGPTKITANLLESETCIFSTSIQTLNSGQRVQLQAPIDDVVGPVKGFIELQCISPGTQQQLTKRTSFRVIYFQRGRFQAVPKGDEDVFASFEVSVVSNKPSLTRVREILNLSPIQGILTAEKGRYRFEPAVQRNSDTVFYISVKEGGGVDLEDQVIVSAAGSASTIEERRRQCQEMINEIQIN</sequence>
<keyword evidence="2" id="KW-1185">Reference proteome</keyword>
<protein>
    <submittedName>
        <fullName evidence="1">Uncharacterized protein</fullName>
    </submittedName>
</protein>
<dbReference type="EMBL" id="CM047587">
    <property type="protein sequence ID" value="KAI9907610.1"/>
    <property type="molecule type" value="Genomic_DNA"/>
</dbReference>